<dbReference type="InterPro" id="IPR012337">
    <property type="entry name" value="RNaseH-like_sf"/>
</dbReference>
<accession>A0A8X6FL85</accession>
<evidence type="ECO:0000313" key="1">
    <source>
        <dbReference type="EMBL" id="GFQ83755.1"/>
    </source>
</evidence>
<comment type="caution">
    <text evidence="1">The sequence shown here is derived from an EMBL/GenBank/DDBJ whole genome shotgun (WGS) entry which is preliminary data.</text>
</comment>
<dbReference type="Proteomes" id="UP000887116">
    <property type="component" value="Unassembled WGS sequence"/>
</dbReference>
<organism evidence="1 2">
    <name type="scientific">Trichonephila clavata</name>
    <name type="common">Joro spider</name>
    <name type="synonym">Nephila clavata</name>
    <dbReference type="NCBI Taxonomy" id="2740835"/>
    <lineage>
        <taxon>Eukaryota</taxon>
        <taxon>Metazoa</taxon>
        <taxon>Ecdysozoa</taxon>
        <taxon>Arthropoda</taxon>
        <taxon>Chelicerata</taxon>
        <taxon>Arachnida</taxon>
        <taxon>Araneae</taxon>
        <taxon>Araneomorphae</taxon>
        <taxon>Entelegynae</taxon>
        <taxon>Araneoidea</taxon>
        <taxon>Nephilidae</taxon>
        <taxon>Trichonephila</taxon>
    </lineage>
</organism>
<dbReference type="EMBL" id="BMAO01012758">
    <property type="protein sequence ID" value="GFQ83755.1"/>
    <property type="molecule type" value="Genomic_DNA"/>
</dbReference>
<reference evidence="1" key="1">
    <citation type="submission" date="2020-07" db="EMBL/GenBank/DDBJ databases">
        <title>Multicomponent nature underlies the extraordinary mechanical properties of spider dragline silk.</title>
        <authorList>
            <person name="Kono N."/>
            <person name="Nakamura H."/>
            <person name="Mori M."/>
            <person name="Yoshida Y."/>
            <person name="Ohtoshi R."/>
            <person name="Malay A.D."/>
            <person name="Moran D.A.P."/>
            <person name="Tomita M."/>
            <person name="Numata K."/>
            <person name="Arakawa K."/>
        </authorList>
    </citation>
    <scope>NUCLEOTIDE SEQUENCE</scope>
</reference>
<protein>
    <submittedName>
        <fullName evidence="1">Transposon Ty3-G Gag-Pol polyprotein</fullName>
    </submittedName>
</protein>
<dbReference type="AlphaFoldDB" id="A0A8X6FL85"/>
<sequence>MPTAKNQRPTTTQRATFPLPSTRISFLNCGIVSPFPPSNGCHYLLTVDDHFSRWSEAFPMHDQKAETMAKTLFDAWISRFRAPYFITMFKN</sequence>
<name>A0A8X6FL85_TRICU</name>
<keyword evidence="2" id="KW-1185">Reference proteome</keyword>
<dbReference type="InterPro" id="IPR036397">
    <property type="entry name" value="RNaseH_sf"/>
</dbReference>
<dbReference type="Gene3D" id="3.30.420.10">
    <property type="entry name" value="Ribonuclease H-like superfamily/Ribonuclease H"/>
    <property type="match status" value="1"/>
</dbReference>
<gene>
    <name evidence="1" type="primary">TY3B-G_372</name>
    <name evidence="1" type="ORF">TNCT_183991</name>
</gene>
<evidence type="ECO:0000313" key="2">
    <source>
        <dbReference type="Proteomes" id="UP000887116"/>
    </source>
</evidence>
<proteinExistence type="predicted"/>
<dbReference type="OrthoDB" id="6757216at2759"/>
<dbReference type="SUPFAM" id="SSF53098">
    <property type="entry name" value="Ribonuclease H-like"/>
    <property type="match status" value="1"/>
</dbReference>
<dbReference type="GO" id="GO:0003676">
    <property type="term" value="F:nucleic acid binding"/>
    <property type="evidence" value="ECO:0007669"/>
    <property type="project" value="InterPro"/>
</dbReference>